<organism evidence="8 9">
    <name type="scientific">Reticulibacter mediterranei</name>
    <dbReference type="NCBI Taxonomy" id="2778369"/>
    <lineage>
        <taxon>Bacteria</taxon>
        <taxon>Bacillati</taxon>
        <taxon>Chloroflexota</taxon>
        <taxon>Ktedonobacteria</taxon>
        <taxon>Ktedonobacterales</taxon>
        <taxon>Reticulibacteraceae</taxon>
        <taxon>Reticulibacter</taxon>
    </lineage>
</organism>
<evidence type="ECO:0000256" key="5">
    <source>
        <dbReference type="RuleBase" id="RU362110"/>
    </source>
</evidence>
<evidence type="ECO:0000313" key="9">
    <source>
        <dbReference type="Proteomes" id="UP000597444"/>
    </source>
</evidence>
<evidence type="ECO:0000256" key="3">
    <source>
        <dbReference type="ARBA" id="ARBA00022801"/>
    </source>
</evidence>
<evidence type="ECO:0000259" key="6">
    <source>
        <dbReference type="Pfam" id="PF00251"/>
    </source>
</evidence>
<name>A0A8J3N9F4_9CHLR</name>
<dbReference type="Proteomes" id="UP000597444">
    <property type="component" value="Unassembled WGS sequence"/>
</dbReference>
<dbReference type="InterPro" id="IPR018053">
    <property type="entry name" value="Glyco_hydro_32_AS"/>
</dbReference>
<dbReference type="InterPro" id="IPR013189">
    <property type="entry name" value="Glyco_hydro_32_C"/>
</dbReference>
<dbReference type="EMBL" id="BNJK01000002">
    <property type="protein sequence ID" value="GHO99272.1"/>
    <property type="molecule type" value="Genomic_DNA"/>
</dbReference>
<dbReference type="PANTHER" id="PTHR43101:SF1">
    <property type="entry name" value="BETA-FRUCTOSIDASE"/>
    <property type="match status" value="1"/>
</dbReference>
<keyword evidence="3 5" id="KW-0378">Hydrolase</keyword>
<proteinExistence type="inferred from homology"/>
<dbReference type="InterPro" id="IPR023296">
    <property type="entry name" value="Glyco_hydro_beta-prop_sf"/>
</dbReference>
<dbReference type="EC" id="3.2.1.26" evidence="2"/>
<dbReference type="CDD" id="cd08996">
    <property type="entry name" value="GH32_FFase"/>
    <property type="match status" value="1"/>
</dbReference>
<dbReference type="Gene3D" id="2.60.120.560">
    <property type="entry name" value="Exo-inulinase, domain 1"/>
    <property type="match status" value="1"/>
</dbReference>
<protein>
    <recommendedName>
        <fullName evidence="2">beta-fructofuranosidase</fullName>
        <ecNumber evidence="2">3.2.1.26</ecNumber>
    </recommendedName>
</protein>
<evidence type="ECO:0000256" key="4">
    <source>
        <dbReference type="ARBA" id="ARBA00023295"/>
    </source>
</evidence>
<keyword evidence="9" id="KW-1185">Reference proteome</keyword>
<dbReference type="InterPro" id="IPR013148">
    <property type="entry name" value="Glyco_hydro_32_N"/>
</dbReference>
<gene>
    <name evidence="8" type="ORF">KSF_093200</name>
</gene>
<dbReference type="AlphaFoldDB" id="A0A8J3N9F4"/>
<evidence type="ECO:0000256" key="1">
    <source>
        <dbReference type="ARBA" id="ARBA00009902"/>
    </source>
</evidence>
<dbReference type="PROSITE" id="PS00609">
    <property type="entry name" value="GLYCOSYL_HYDROL_F32"/>
    <property type="match status" value="1"/>
</dbReference>
<dbReference type="Pfam" id="PF00251">
    <property type="entry name" value="Glyco_hydro_32N"/>
    <property type="match status" value="1"/>
</dbReference>
<dbReference type="InterPro" id="IPR001362">
    <property type="entry name" value="Glyco_hydro_32"/>
</dbReference>
<dbReference type="GO" id="GO:0005975">
    <property type="term" value="P:carbohydrate metabolic process"/>
    <property type="evidence" value="ECO:0007669"/>
    <property type="project" value="InterPro"/>
</dbReference>
<dbReference type="GO" id="GO:0004564">
    <property type="term" value="F:beta-fructofuranosidase activity"/>
    <property type="evidence" value="ECO:0007669"/>
    <property type="project" value="UniProtKB-EC"/>
</dbReference>
<dbReference type="PANTHER" id="PTHR43101">
    <property type="entry name" value="BETA-FRUCTOSIDASE"/>
    <property type="match status" value="1"/>
</dbReference>
<dbReference type="Pfam" id="PF08244">
    <property type="entry name" value="Glyco_hydro_32C"/>
    <property type="match status" value="1"/>
</dbReference>
<feature type="domain" description="Glycosyl hydrolase family 32 C-terminal" evidence="7">
    <location>
        <begin position="359"/>
        <end position="445"/>
    </location>
</feature>
<evidence type="ECO:0000313" key="8">
    <source>
        <dbReference type="EMBL" id="GHO99272.1"/>
    </source>
</evidence>
<dbReference type="SMART" id="SM00640">
    <property type="entry name" value="Glyco_32"/>
    <property type="match status" value="1"/>
</dbReference>
<accession>A0A8J3N9F4</accession>
<evidence type="ECO:0000259" key="7">
    <source>
        <dbReference type="Pfam" id="PF08244"/>
    </source>
</evidence>
<evidence type="ECO:0000256" key="2">
    <source>
        <dbReference type="ARBA" id="ARBA00012758"/>
    </source>
</evidence>
<reference evidence="8" key="1">
    <citation type="submission" date="2020-10" db="EMBL/GenBank/DDBJ databases">
        <title>Taxonomic study of unclassified bacteria belonging to the class Ktedonobacteria.</title>
        <authorList>
            <person name="Yabe S."/>
            <person name="Wang C.M."/>
            <person name="Zheng Y."/>
            <person name="Sakai Y."/>
            <person name="Cavaletti L."/>
            <person name="Monciardini P."/>
            <person name="Donadio S."/>
        </authorList>
    </citation>
    <scope>NUCLEOTIDE SEQUENCE</scope>
    <source>
        <strain evidence="8">ID150040</strain>
    </source>
</reference>
<dbReference type="InterPro" id="IPR013320">
    <property type="entry name" value="ConA-like_dom_sf"/>
</dbReference>
<dbReference type="InterPro" id="IPR051214">
    <property type="entry name" value="GH32_Enzymes"/>
</dbReference>
<sequence>MQNKDHQRTTYHYQPPAYWMNDPNGLVQWKGNYHLFYQHNPDSPLHGNMHWGHAMSSDLIHWTDLPIALAPTRGGPDEEGCWSGCFVDNQGTPTLIYSGNAHGRQLPCIATSSDDDLRTWQKYAGNPVIAGWPPDLDIVEYRDHCVWREGDQWYQLIGSGIQGVGGTALLYRSPDLINWEYLHPLCIGNKDETGTMWECPDFFPLGDKHVLTISSIPHGLVYYFIGSYQNFTFTAEQQGVLDASMHFYAPQSFRDEQGRRILFGWLREGRDDAALQAAGWAGVMSLPRILSLRDGALSMEPAAELTSLRHRHHQIAPQLIECQQLISEQFSSNALEILLEIEYSGHCEVRIEDKSYPDERLQINLQETGVSIEQTAGNHQSTEQCALEPGRHTLHIFIDGSVLEIFIDNRQCITERFYHSAPQQLGMSIFSNEGTTRLHGLDVWELRA</sequence>
<dbReference type="Gene3D" id="2.115.10.20">
    <property type="entry name" value="Glycosyl hydrolase domain, family 43"/>
    <property type="match status" value="1"/>
</dbReference>
<dbReference type="SUPFAM" id="SSF75005">
    <property type="entry name" value="Arabinanase/levansucrase/invertase"/>
    <property type="match status" value="1"/>
</dbReference>
<comment type="similarity">
    <text evidence="1 5">Belongs to the glycosyl hydrolase 32 family.</text>
</comment>
<feature type="domain" description="Glycosyl hydrolase family 32 N-terminal" evidence="6">
    <location>
        <begin position="12"/>
        <end position="301"/>
    </location>
</feature>
<dbReference type="RefSeq" id="WP_220209919.1">
    <property type="nucleotide sequence ID" value="NZ_BNJK01000002.1"/>
</dbReference>
<comment type="caution">
    <text evidence="8">The sequence shown here is derived from an EMBL/GenBank/DDBJ whole genome shotgun (WGS) entry which is preliminary data.</text>
</comment>
<dbReference type="SUPFAM" id="SSF49899">
    <property type="entry name" value="Concanavalin A-like lectins/glucanases"/>
    <property type="match status" value="1"/>
</dbReference>
<keyword evidence="4 5" id="KW-0326">Glycosidase</keyword>